<evidence type="ECO:0000313" key="1">
    <source>
        <dbReference type="EMBL" id="RFU80496.1"/>
    </source>
</evidence>
<dbReference type="STRING" id="490622.A0A395NWL2"/>
<dbReference type="PANTHER" id="PTHR38111">
    <property type="entry name" value="ZN(2)-C6 FUNGAL-TYPE DOMAIN-CONTAINING PROTEIN-RELATED"/>
    <property type="match status" value="1"/>
</dbReference>
<gene>
    <name evidence="1" type="ORF">TARUN_1707</name>
</gene>
<sequence>MSMELYTNALHSLRNSGICTKRKLSSDEADIALASILIFSRIELLTGEGSSGGYMTHIRGGLQLVKRLGERLPDSILTKTIVKKLRFLGFYDAVRHEQPYFMSRPPYNTIYLTHLGDADYLMHRIIEEAIELPNVLYEANNLDNLHYATQEQIRHGQLTAQHLLSRTAIVEDKVNQWLDMMASVTPYPKVIVTPSVDGAADYPQGLRIQFANCVSSCLWMFYWSLVVRLNRLIKQLHSLHSTLSAKLPDHPQLPASLINRIKDDSISDQYADNIGISLGTEITASTFHAQEALAFIFNLYAYWEERGNIEKTNWCIETLKMLESQGLSLYIQVNERQDKCAALTAAFLADRTKTLV</sequence>
<accession>A0A395NWL2</accession>
<dbReference type="PANTHER" id="PTHR38111:SF2">
    <property type="entry name" value="FINGER DOMAIN PROTEIN, PUTATIVE (AFU_ORTHOLOGUE AFUA_1G01560)-RELATED"/>
    <property type="match status" value="1"/>
</dbReference>
<organism evidence="1 2">
    <name type="scientific">Trichoderma arundinaceum</name>
    <dbReference type="NCBI Taxonomy" id="490622"/>
    <lineage>
        <taxon>Eukaryota</taxon>
        <taxon>Fungi</taxon>
        <taxon>Dikarya</taxon>
        <taxon>Ascomycota</taxon>
        <taxon>Pezizomycotina</taxon>
        <taxon>Sordariomycetes</taxon>
        <taxon>Hypocreomycetidae</taxon>
        <taxon>Hypocreales</taxon>
        <taxon>Hypocreaceae</taxon>
        <taxon>Trichoderma</taxon>
    </lineage>
</organism>
<reference evidence="1 2" key="1">
    <citation type="journal article" date="2018" name="PLoS Pathog.">
        <title>Evolution of structural diversity of trichothecenes, a family of toxins produced by plant pathogenic and entomopathogenic fungi.</title>
        <authorList>
            <person name="Proctor R.H."/>
            <person name="McCormick S.P."/>
            <person name="Kim H.S."/>
            <person name="Cardoza R.E."/>
            <person name="Stanley A.M."/>
            <person name="Lindo L."/>
            <person name="Kelly A."/>
            <person name="Brown D.W."/>
            <person name="Lee T."/>
            <person name="Vaughan M.M."/>
            <person name="Alexander N.J."/>
            <person name="Busman M."/>
            <person name="Gutierrez S."/>
        </authorList>
    </citation>
    <scope>NUCLEOTIDE SEQUENCE [LARGE SCALE GENOMIC DNA]</scope>
    <source>
        <strain evidence="1 2">IBT 40837</strain>
    </source>
</reference>
<dbReference type="OrthoDB" id="4491390at2759"/>
<protein>
    <submittedName>
        <fullName evidence="1">Uncharacterized protein</fullName>
    </submittedName>
</protein>
<dbReference type="Proteomes" id="UP000266272">
    <property type="component" value="Unassembled WGS sequence"/>
</dbReference>
<name>A0A395NWL2_TRIAR</name>
<keyword evidence="2" id="KW-1185">Reference proteome</keyword>
<dbReference type="EMBL" id="PXOA01000106">
    <property type="protein sequence ID" value="RFU80496.1"/>
    <property type="molecule type" value="Genomic_DNA"/>
</dbReference>
<evidence type="ECO:0000313" key="2">
    <source>
        <dbReference type="Proteomes" id="UP000266272"/>
    </source>
</evidence>
<comment type="caution">
    <text evidence="1">The sequence shown here is derived from an EMBL/GenBank/DDBJ whole genome shotgun (WGS) entry which is preliminary data.</text>
</comment>
<proteinExistence type="predicted"/>
<dbReference type="InterPro" id="IPR053178">
    <property type="entry name" value="Osmoadaptation_assoc"/>
</dbReference>
<dbReference type="AlphaFoldDB" id="A0A395NWL2"/>